<evidence type="ECO:0000256" key="1">
    <source>
        <dbReference type="PIRSR" id="PIRSR613078-1"/>
    </source>
</evidence>
<proteinExistence type="predicted"/>
<evidence type="ECO:0000313" key="3">
    <source>
        <dbReference type="EMBL" id="CAD8663588.1"/>
    </source>
</evidence>
<dbReference type="GO" id="GO:0003824">
    <property type="term" value="F:catalytic activity"/>
    <property type="evidence" value="ECO:0007669"/>
    <property type="project" value="InterPro"/>
</dbReference>
<reference evidence="3" key="1">
    <citation type="submission" date="2021-01" db="EMBL/GenBank/DDBJ databases">
        <authorList>
            <person name="Corre E."/>
            <person name="Pelletier E."/>
            <person name="Niang G."/>
            <person name="Scheremetjew M."/>
            <person name="Finn R."/>
            <person name="Kale V."/>
            <person name="Holt S."/>
            <person name="Cochrane G."/>
            <person name="Meng A."/>
            <person name="Brown T."/>
            <person name="Cohen L."/>
        </authorList>
    </citation>
    <scope>NUCLEOTIDE SEQUENCE</scope>
    <source>
        <strain evidence="3">CCMP722</strain>
    </source>
</reference>
<dbReference type="PROSITE" id="PS00175">
    <property type="entry name" value="PG_MUTASE"/>
    <property type="match status" value="1"/>
</dbReference>
<sequence length="342" mass="39386">MARMLTGTISLPRSVPLRGFRVRSQAATHHSSSSKREWNRPKRIILIRHGESEGNADEEVYRRTPDHRVRLTELGIQQAKMAGEELRSITGGDGRVYFYVSPYIRTLQTMLEISRVFDGDQIAGAREDARIREQEFGNLQDDRMPLSKRKRLSYGRFFFRFPDGESAADVYDRVTSFRETLRNDIDGTRFEDEDTDKLTVVIITHGITLRVLLMRWFKLSVNQFEKLKNPDNCELVVMERGLGGRFSLAVHHGEEWLRNFGFDDDMMQDQRWQATAAPQDLNKSWPTSGPSYFDDLEERINGSSGPDCVSPYDEAYVPSQGLDGTYDDAFEDAFEGKFEKIE</sequence>
<dbReference type="EMBL" id="HBFA01014537">
    <property type="protein sequence ID" value="CAD8663588.1"/>
    <property type="molecule type" value="Transcribed_RNA"/>
</dbReference>
<feature type="active site" description="Proton donor/acceptor" evidence="1">
    <location>
        <position position="133"/>
    </location>
</feature>
<dbReference type="Gene3D" id="3.40.50.1240">
    <property type="entry name" value="Phosphoglycerate mutase-like"/>
    <property type="match status" value="1"/>
</dbReference>
<dbReference type="SUPFAM" id="SSF53254">
    <property type="entry name" value="Phosphoglycerate mutase-like"/>
    <property type="match status" value="1"/>
</dbReference>
<feature type="active site" description="Tele-phosphohistidine intermediate" evidence="1">
    <location>
        <position position="49"/>
    </location>
</feature>
<feature type="binding site" evidence="2">
    <location>
        <begin position="48"/>
        <end position="55"/>
    </location>
    <ligand>
        <name>substrate</name>
    </ligand>
</feature>
<evidence type="ECO:0008006" key="4">
    <source>
        <dbReference type="Google" id="ProtNLM"/>
    </source>
</evidence>
<dbReference type="InterPro" id="IPR013078">
    <property type="entry name" value="His_Pase_superF_clade-1"/>
</dbReference>
<feature type="binding site" evidence="2">
    <location>
        <position position="105"/>
    </location>
    <ligand>
        <name>substrate</name>
    </ligand>
</feature>
<dbReference type="SMART" id="SM00855">
    <property type="entry name" value="PGAM"/>
    <property type="match status" value="1"/>
</dbReference>
<dbReference type="InterPro" id="IPR052765">
    <property type="entry name" value="PGM-Related"/>
</dbReference>
<name>A0A7S0NAY4_9CHLO</name>
<dbReference type="Pfam" id="PF00300">
    <property type="entry name" value="His_Phos_1"/>
    <property type="match status" value="1"/>
</dbReference>
<evidence type="ECO:0000256" key="2">
    <source>
        <dbReference type="PIRSR" id="PIRSR613078-2"/>
    </source>
</evidence>
<dbReference type="CDD" id="cd07067">
    <property type="entry name" value="HP_PGM_like"/>
    <property type="match status" value="1"/>
</dbReference>
<gene>
    <name evidence="3" type="ORF">POBO1169_LOCUS7554</name>
</gene>
<dbReference type="InterPro" id="IPR029033">
    <property type="entry name" value="His_PPase_superfam"/>
</dbReference>
<accession>A0A7S0NAY4</accession>
<dbReference type="AlphaFoldDB" id="A0A7S0NAY4"/>
<dbReference type="PANTHER" id="PTHR46192">
    <property type="entry name" value="BROAD-RANGE ACID PHOSPHATASE DET1"/>
    <property type="match status" value="1"/>
</dbReference>
<protein>
    <recommendedName>
        <fullName evidence="4">Phosphoglycerate mutase-like protein AT74H</fullName>
    </recommendedName>
</protein>
<dbReference type="InterPro" id="IPR001345">
    <property type="entry name" value="PG/BPGM_mutase_AS"/>
</dbReference>
<organism evidence="3">
    <name type="scientific">Pyramimonas obovata</name>
    <dbReference type="NCBI Taxonomy" id="1411642"/>
    <lineage>
        <taxon>Eukaryota</taxon>
        <taxon>Viridiplantae</taxon>
        <taxon>Chlorophyta</taxon>
        <taxon>Pyramimonadophyceae</taxon>
        <taxon>Pyramimonadales</taxon>
        <taxon>Pyramimonadaceae</taxon>
        <taxon>Pyramimonas</taxon>
        <taxon>Pyramimonas incertae sedis</taxon>
    </lineage>
</organism>